<dbReference type="RefSeq" id="WP_020834466.1">
    <property type="nucleotide sequence ID" value="NC_021846.1"/>
</dbReference>
<gene>
    <name evidence="1" type="ORF">STAIW_v1c07130</name>
</gene>
<dbReference type="Proteomes" id="UP000014984">
    <property type="component" value="Chromosome"/>
</dbReference>
<dbReference type="HOGENOM" id="CLU_703795_0_0_14"/>
<dbReference type="STRING" id="1276220.STAIW_v1c07130"/>
<dbReference type="PATRIC" id="fig|1276220.3.peg.727"/>
<accession>S5M001</accession>
<protein>
    <submittedName>
        <fullName evidence="1">Uncharacterized protein</fullName>
    </submittedName>
</protein>
<evidence type="ECO:0000313" key="2">
    <source>
        <dbReference type="Proteomes" id="UP000014984"/>
    </source>
</evidence>
<proteinExistence type="predicted"/>
<organism evidence="1 2">
    <name type="scientific">Spiroplasma taiwanense CT-1</name>
    <dbReference type="NCBI Taxonomy" id="1276220"/>
    <lineage>
        <taxon>Bacteria</taxon>
        <taxon>Bacillati</taxon>
        <taxon>Mycoplasmatota</taxon>
        <taxon>Mollicutes</taxon>
        <taxon>Entomoplasmatales</taxon>
        <taxon>Spiroplasmataceae</taxon>
        <taxon>Spiroplasma</taxon>
    </lineage>
</organism>
<dbReference type="AlphaFoldDB" id="S5M001"/>
<reference evidence="1 2" key="1">
    <citation type="journal article" date="2013" name="Genome Biol. Evol.">
        <title>Comparison of metabolic capacities and inference of gene content evolution in mosquito-associated Spiroplasma diminutum and S. taiwanense.</title>
        <authorList>
            <person name="Lo W.S."/>
            <person name="Ku C."/>
            <person name="Chen L.L."/>
            <person name="Chang T.H."/>
            <person name="Kuo C.H."/>
        </authorList>
    </citation>
    <scope>NUCLEOTIDE SEQUENCE [LARGE SCALE GENOMIC DNA]</scope>
    <source>
        <strain evidence="1">CT-1</strain>
    </source>
</reference>
<dbReference type="EMBL" id="CP005074">
    <property type="protein sequence ID" value="AGR41327.1"/>
    <property type="molecule type" value="Genomic_DNA"/>
</dbReference>
<sequence length="392" mass="46115">MTLIDKKIYFNNMIFQNEEDLYSYAKQNAKKSSYSFDTKEYIFDDKLFNNSILLNNYIKEKFNIIKEFTNRNIQEFVINTAGELNSLVEMDNNDSIYEIFEGNDSLSYLSENEAKKTFSKNIKKNFAIENKYFENWFSAKEYLKNIKIAELEENKTSECYIVSSICYTKDELTTNIRNEIYSGFILEGNEFSDLNYSEFLEYTKVLSDKTINKYITENINAKYNSYWINHETKNSTGTFSGPQYVETENKLDTKLEFNLVSNTAINQNFVNIALLGSVLKIFINLSNKEIIEENDFKLDNFLNLNYKKLNISQENYNLINSFLQNNRNLSSQINQNLNKIKSSDFTPTHKLMVAFKRISELNKIYDLKVEEINIEKLLKDIMLEIILANDNF</sequence>
<dbReference type="OrthoDB" id="386990at2"/>
<dbReference type="KEGG" id="stai:STAIW_v1c07130"/>
<name>S5M001_9MOLU</name>
<evidence type="ECO:0000313" key="1">
    <source>
        <dbReference type="EMBL" id="AGR41327.1"/>
    </source>
</evidence>
<keyword evidence="2" id="KW-1185">Reference proteome</keyword>